<evidence type="ECO:0000256" key="1">
    <source>
        <dbReference type="ARBA" id="ARBA00009981"/>
    </source>
</evidence>
<dbReference type="NCBIfam" id="TIGR01552">
    <property type="entry name" value="phd_fam"/>
    <property type="match status" value="1"/>
</dbReference>
<dbReference type="SUPFAM" id="SSF143120">
    <property type="entry name" value="YefM-like"/>
    <property type="match status" value="1"/>
</dbReference>
<accession>A0A345UIF5</accession>
<dbReference type="InterPro" id="IPR036165">
    <property type="entry name" value="YefM-like_sf"/>
</dbReference>
<comment type="function">
    <text evidence="2">Antitoxin component of a type II toxin-antitoxin (TA) system.</text>
</comment>
<evidence type="ECO:0000313" key="3">
    <source>
        <dbReference type="EMBL" id="AXJ00257.1"/>
    </source>
</evidence>
<evidence type="ECO:0000313" key="4">
    <source>
        <dbReference type="Proteomes" id="UP000254808"/>
    </source>
</evidence>
<dbReference type="Gene3D" id="3.40.1620.10">
    <property type="entry name" value="YefM-like domain"/>
    <property type="match status" value="1"/>
</dbReference>
<dbReference type="AlphaFoldDB" id="A0A345UIF5"/>
<reference evidence="3 4" key="1">
    <citation type="submission" date="2018-03" db="EMBL/GenBank/DDBJ databases">
        <title>Phenotypic and genomic properties of Cyclonatronum proteinivorum gen. nov., sp. nov., a haloalkaliphilic bacteroidete from soda lakes possessing Na+-translocating rhodopsin.</title>
        <authorList>
            <person name="Toshchakov S.V."/>
            <person name="Korzhenkov A."/>
            <person name="Samarov N.I."/>
            <person name="Kublanov I.V."/>
            <person name="Muntyan M.S."/>
            <person name="Sorokin D.Y."/>
        </authorList>
    </citation>
    <scope>NUCLEOTIDE SEQUENCE [LARGE SCALE GENOMIC DNA]</scope>
    <source>
        <strain evidence="3 4">Omega</strain>
    </source>
</reference>
<proteinExistence type="inferred from homology"/>
<evidence type="ECO:0000256" key="2">
    <source>
        <dbReference type="RuleBase" id="RU362080"/>
    </source>
</evidence>
<dbReference type="OrthoDB" id="72009at2"/>
<sequence length="86" mass="9971">MITKRKKWHLKDAKNRFTEVIRRAKEEGPQTITEYGKDSFVVLSAEDYKKLEPSDTSLVTFFRNSPLANSGVDLSRDKSFGRDFEL</sequence>
<dbReference type="KEGG" id="cprv:CYPRO_0980"/>
<keyword evidence="4" id="KW-1185">Reference proteome</keyword>
<comment type="similarity">
    <text evidence="1 2">Belongs to the phD/YefM antitoxin family.</text>
</comment>
<dbReference type="Pfam" id="PF02604">
    <property type="entry name" value="PhdYeFM_antitox"/>
    <property type="match status" value="1"/>
</dbReference>
<dbReference type="EMBL" id="CP027806">
    <property type="protein sequence ID" value="AXJ00257.1"/>
    <property type="molecule type" value="Genomic_DNA"/>
</dbReference>
<dbReference type="Proteomes" id="UP000254808">
    <property type="component" value="Chromosome"/>
</dbReference>
<protein>
    <recommendedName>
        <fullName evidence="2">Antitoxin</fullName>
    </recommendedName>
</protein>
<name>A0A345UIF5_9BACT</name>
<organism evidence="3 4">
    <name type="scientific">Cyclonatronum proteinivorum</name>
    <dbReference type="NCBI Taxonomy" id="1457365"/>
    <lineage>
        <taxon>Bacteria</taxon>
        <taxon>Pseudomonadati</taxon>
        <taxon>Balneolota</taxon>
        <taxon>Balneolia</taxon>
        <taxon>Balneolales</taxon>
        <taxon>Cyclonatronaceae</taxon>
        <taxon>Cyclonatronum</taxon>
    </lineage>
</organism>
<gene>
    <name evidence="3" type="ORF">CYPRO_0980</name>
</gene>
<dbReference type="InterPro" id="IPR006442">
    <property type="entry name" value="Antitoxin_Phd/YefM"/>
</dbReference>